<accession>A0A9Q3QAB9</accession>
<keyword evidence="3" id="KW-1185">Reference proteome</keyword>
<gene>
    <name evidence="2" type="ORF">O181_130689</name>
</gene>
<proteinExistence type="predicted"/>
<dbReference type="AlphaFoldDB" id="A0A9Q3QAB9"/>
<feature type="compositionally biased region" description="Basic and acidic residues" evidence="1">
    <location>
        <begin position="1"/>
        <end position="16"/>
    </location>
</feature>
<name>A0A9Q3QAB9_9BASI</name>
<evidence type="ECO:0000256" key="1">
    <source>
        <dbReference type="SAM" id="MobiDB-lite"/>
    </source>
</evidence>
<dbReference type="Proteomes" id="UP000765509">
    <property type="component" value="Unassembled WGS sequence"/>
</dbReference>
<sequence>MAEKGHLGLEAPRRQNDPPGPKSKMKAPGLVKWELAKNANDGRIWPEAMKWLLGGAMERPRGPIGHKRYDVTNWPQLGSRLDCRNHQGGRSNSWL</sequence>
<feature type="region of interest" description="Disordered" evidence="1">
    <location>
        <begin position="1"/>
        <end position="28"/>
    </location>
</feature>
<evidence type="ECO:0000313" key="2">
    <source>
        <dbReference type="EMBL" id="MBW0590974.1"/>
    </source>
</evidence>
<dbReference type="EMBL" id="AVOT02140889">
    <property type="protein sequence ID" value="MBW0590974.1"/>
    <property type="molecule type" value="Genomic_DNA"/>
</dbReference>
<organism evidence="2 3">
    <name type="scientific">Austropuccinia psidii MF-1</name>
    <dbReference type="NCBI Taxonomy" id="1389203"/>
    <lineage>
        <taxon>Eukaryota</taxon>
        <taxon>Fungi</taxon>
        <taxon>Dikarya</taxon>
        <taxon>Basidiomycota</taxon>
        <taxon>Pucciniomycotina</taxon>
        <taxon>Pucciniomycetes</taxon>
        <taxon>Pucciniales</taxon>
        <taxon>Sphaerophragmiaceae</taxon>
        <taxon>Austropuccinia</taxon>
    </lineage>
</organism>
<protein>
    <submittedName>
        <fullName evidence="2">Uncharacterized protein</fullName>
    </submittedName>
</protein>
<comment type="caution">
    <text evidence="2">The sequence shown here is derived from an EMBL/GenBank/DDBJ whole genome shotgun (WGS) entry which is preliminary data.</text>
</comment>
<evidence type="ECO:0000313" key="3">
    <source>
        <dbReference type="Proteomes" id="UP000765509"/>
    </source>
</evidence>
<reference evidence="2" key="1">
    <citation type="submission" date="2021-03" db="EMBL/GenBank/DDBJ databases">
        <title>Draft genome sequence of rust myrtle Austropuccinia psidii MF-1, a brazilian biotype.</title>
        <authorList>
            <person name="Quecine M.C."/>
            <person name="Pachon D.M.R."/>
            <person name="Bonatelli M.L."/>
            <person name="Correr F.H."/>
            <person name="Franceschini L.M."/>
            <person name="Leite T.F."/>
            <person name="Margarido G.R.A."/>
            <person name="Almeida C.A."/>
            <person name="Ferrarezi J.A."/>
            <person name="Labate C.A."/>
        </authorList>
    </citation>
    <scope>NUCLEOTIDE SEQUENCE</scope>
    <source>
        <strain evidence="2">MF-1</strain>
    </source>
</reference>